<proteinExistence type="inferred from homology"/>
<dbReference type="RefSeq" id="WP_284203821.1">
    <property type="nucleotide sequence ID" value="NZ_BSPQ01000005.1"/>
</dbReference>
<evidence type="ECO:0000256" key="7">
    <source>
        <dbReference type="HAMAP-Rule" id="MF_01844"/>
    </source>
</evidence>
<keyword evidence="7" id="KW-0915">Sodium</keyword>
<feature type="transmembrane region" description="Helical" evidence="7">
    <location>
        <begin position="64"/>
        <end position="81"/>
    </location>
</feature>
<comment type="catalytic activity">
    <reaction evidence="7">
        <text>Na(+)(in) + 2 H(+)(out) = Na(+)(out) + 2 H(+)(in)</text>
        <dbReference type="Rhea" id="RHEA:29251"/>
        <dbReference type="ChEBI" id="CHEBI:15378"/>
        <dbReference type="ChEBI" id="CHEBI:29101"/>
    </reaction>
</comment>
<keyword evidence="4 7" id="KW-1133">Transmembrane helix</keyword>
<dbReference type="EMBL" id="BSPQ01000005">
    <property type="protein sequence ID" value="GLS90699.1"/>
    <property type="molecule type" value="Genomic_DNA"/>
</dbReference>
<keyword evidence="2 7" id="KW-1003">Cell membrane</keyword>
<comment type="subcellular location">
    <subcellularLocation>
        <location evidence="1">Cell inner membrane</location>
        <topology evidence="1">Multi-pass membrane protein</topology>
    </subcellularLocation>
    <subcellularLocation>
        <location evidence="7">Cell membrane</location>
        <topology evidence="7">Multi-pass membrane protein</topology>
    </subcellularLocation>
</comment>
<accession>A0ABQ6E0C9</accession>
<dbReference type="InterPro" id="IPR023171">
    <property type="entry name" value="Na/H_antiporter_dom_sf"/>
</dbReference>
<evidence type="ECO:0000256" key="2">
    <source>
        <dbReference type="ARBA" id="ARBA00022475"/>
    </source>
</evidence>
<dbReference type="InterPro" id="IPR004670">
    <property type="entry name" value="NhaA"/>
</dbReference>
<name>A0ABQ6E0C9_9GAMM</name>
<feature type="transmembrane region" description="Helical" evidence="7">
    <location>
        <begin position="155"/>
        <end position="176"/>
    </location>
</feature>
<feature type="transmembrane region" description="Helical" evidence="7">
    <location>
        <begin position="129"/>
        <end position="149"/>
    </location>
</feature>
<sequence>MSSHKWHWLHSPITGGVLLVIAAAVALAWANIAPDHYHHVWHHTLWEHSSGFSDKIQQINLHKIANEFLMAIFFFFIGLEIKRELLDGELSSMQKAALPLFAALGGVLAPAGIYYLFNAGLPTANGWGIPMATDIAFALGVLAIVGSRVPVTLKVFLSALAIGDDLMAVIVIAIFYTEQIFMNELMVGLAGLVILGIANRMGVRNKIFYYGIGLCIVWISFLASGVHATVAGVAVAFTIPSRREISMKSYLEQTKALLKGLEAEKDCEEDVLSKHAIKTLKKVKSLSFQAANPLQLKEDALHPIATLFIVPFFALGNAGVIIDSSMMNELTNPVVLGIAAGLIVGKPLGIYLFTKLLIALKWGSLPTGVTWTHVIGAGFLAGIGFTMSLFITDLAFTDPQHQVIAKVAVFVASLVSGIIGYIILIRAKPIAESA</sequence>
<comment type="similarity">
    <text evidence="7">Belongs to the NhaA Na(+)/H(+) (TC 2.A.33) antiporter family.</text>
</comment>
<evidence type="ECO:0000313" key="9">
    <source>
        <dbReference type="Proteomes" id="UP001157353"/>
    </source>
</evidence>
<dbReference type="Proteomes" id="UP001157353">
    <property type="component" value="Unassembled WGS sequence"/>
</dbReference>
<keyword evidence="3 7" id="KW-0812">Transmembrane</keyword>
<feature type="transmembrane region" description="Helical" evidence="7">
    <location>
        <begin position="96"/>
        <end position="117"/>
    </location>
</feature>
<protein>
    <recommendedName>
        <fullName evidence="7">Na(+)/H(+) antiporter NhaA</fullName>
    </recommendedName>
    <alternativeName>
        <fullName evidence="7">Sodium/proton antiporter NhaA</fullName>
    </alternativeName>
</protein>
<evidence type="ECO:0000256" key="1">
    <source>
        <dbReference type="ARBA" id="ARBA00004429"/>
    </source>
</evidence>
<dbReference type="Pfam" id="PF06965">
    <property type="entry name" value="Na_H_antiport_1"/>
    <property type="match status" value="1"/>
</dbReference>
<keyword evidence="5 7" id="KW-0472">Membrane</keyword>
<feature type="transmembrane region" description="Helical" evidence="7">
    <location>
        <begin position="403"/>
        <end position="424"/>
    </location>
</feature>
<evidence type="ECO:0000313" key="8">
    <source>
        <dbReference type="EMBL" id="GLS90699.1"/>
    </source>
</evidence>
<evidence type="ECO:0000256" key="3">
    <source>
        <dbReference type="ARBA" id="ARBA00022692"/>
    </source>
</evidence>
<comment type="caution">
    <text evidence="8">The sequence shown here is derived from an EMBL/GenBank/DDBJ whole genome shotgun (WGS) entry which is preliminary data.</text>
</comment>
<evidence type="ECO:0000256" key="4">
    <source>
        <dbReference type="ARBA" id="ARBA00022989"/>
    </source>
</evidence>
<dbReference type="Gene3D" id="1.20.1530.10">
    <property type="entry name" value="Na+/H+ antiporter like domain"/>
    <property type="match status" value="1"/>
</dbReference>
<evidence type="ECO:0000256" key="6">
    <source>
        <dbReference type="ARBA" id="ARBA00023201"/>
    </source>
</evidence>
<feature type="transmembrane region" description="Helical" evidence="7">
    <location>
        <begin position="370"/>
        <end position="391"/>
    </location>
</feature>
<dbReference type="PANTHER" id="PTHR30341:SF0">
    <property type="entry name" value="NA(+)_H(+) ANTIPORTER NHAA"/>
    <property type="match status" value="1"/>
</dbReference>
<dbReference type="NCBIfam" id="TIGR00773">
    <property type="entry name" value="NhaA"/>
    <property type="match status" value="1"/>
</dbReference>
<feature type="transmembrane region" description="Helical" evidence="7">
    <location>
        <begin position="12"/>
        <end position="32"/>
    </location>
</feature>
<feature type="transmembrane region" description="Helical" evidence="7">
    <location>
        <begin position="304"/>
        <end position="322"/>
    </location>
</feature>
<feature type="transmembrane region" description="Helical" evidence="7">
    <location>
        <begin position="207"/>
        <end position="239"/>
    </location>
</feature>
<keyword evidence="7" id="KW-0406">Ion transport</keyword>
<comment type="function">
    <text evidence="7">Na(+)/H(+) antiporter that extrudes sodium in exchange for external protons.</text>
</comment>
<feature type="transmembrane region" description="Helical" evidence="7">
    <location>
        <begin position="334"/>
        <end position="358"/>
    </location>
</feature>
<gene>
    <name evidence="7 8" type="primary">nhaA</name>
    <name evidence="8" type="ORF">GCM10007916_17660</name>
</gene>
<keyword evidence="6 7" id="KW-0739">Sodium transport</keyword>
<dbReference type="PANTHER" id="PTHR30341">
    <property type="entry name" value="SODIUM ION/PROTON ANTIPORTER NHAA-RELATED"/>
    <property type="match status" value="1"/>
</dbReference>
<keyword evidence="7" id="KW-0050">Antiport</keyword>
<dbReference type="HAMAP" id="MF_01844">
    <property type="entry name" value="NhaA"/>
    <property type="match status" value="1"/>
</dbReference>
<keyword evidence="9" id="KW-1185">Reference proteome</keyword>
<organism evidence="8 9">
    <name type="scientific">Psychromonas marina</name>
    <dbReference type="NCBI Taxonomy" id="88364"/>
    <lineage>
        <taxon>Bacteria</taxon>
        <taxon>Pseudomonadati</taxon>
        <taxon>Pseudomonadota</taxon>
        <taxon>Gammaproteobacteria</taxon>
        <taxon>Alteromonadales</taxon>
        <taxon>Psychromonadaceae</taxon>
        <taxon>Psychromonas</taxon>
    </lineage>
</organism>
<evidence type="ECO:0000256" key="5">
    <source>
        <dbReference type="ARBA" id="ARBA00023136"/>
    </source>
</evidence>
<reference evidence="9" key="1">
    <citation type="journal article" date="2019" name="Int. J. Syst. Evol. Microbiol.">
        <title>The Global Catalogue of Microorganisms (GCM) 10K type strain sequencing project: providing services to taxonomists for standard genome sequencing and annotation.</title>
        <authorList>
            <consortium name="The Broad Institute Genomics Platform"/>
            <consortium name="The Broad Institute Genome Sequencing Center for Infectious Disease"/>
            <person name="Wu L."/>
            <person name="Ma J."/>
        </authorList>
    </citation>
    <scope>NUCLEOTIDE SEQUENCE [LARGE SCALE GENOMIC DNA]</scope>
    <source>
        <strain evidence="9">NBRC 103166</strain>
    </source>
</reference>
<keyword evidence="7" id="KW-0813">Transport</keyword>